<sequence>MFTDRTTKRWRGSWKRQSARKIPGMYGYGIVAASLVMAAGLTGCGEVKEVALARTENSNPIVKTDDSGERIYGGDPSVLVDGDTVYLYTGHDASTDEQVANSVYEIPEYLCYSSTDLVNWKSEGTVMTMDTVDWAKDDVSAWASQVMKYNDKYYLYYCSWDKSGKQSIGVAVADSPTGTFVDIGEPLVRGSVTKPQLSTFNDIDPTAWVETDENGEEHRYLAWGNGMFFMCELNEDMISVKDMNGDGEITSGTSFDDADIMYQKGGIENYTEAPWLYRRSDEQGNYYGDYYLFYAYGWRECMAYATAPDLTSGDWTFGNVIMYPTSTSNTNHMAVFDFKGKTYFVYHNGSLPGGNGYRRSACITELHFNDDGSIDCFEETTAGLAGTAVTLQSAAGDGALLSHEGFVNSSADVDYPMKNVKVGTGLGDLSTDEKWVLCDGKADASNEYYVSIQSENKSGLYLTAQADGTVVLAQDVDAAEETAQAQTFHTMEGLSDKKGVSFESVLMPGQYLTLQDGKLVLTDGSDKKAATFYLN</sequence>
<keyword evidence="2" id="KW-0858">Xylan degradation</keyword>
<keyword evidence="4" id="KW-0119">Carbohydrate metabolism</keyword>
<dbReference type="InterPro" id="IPR023296">
    <property type="entry name" value="Glyco_hydro_beta-prop_sf"/>
</dbReference>
<dbReference type="EMBL" id="QRVL01000005">
    <property type="protein sequence ID" value="RGS40772.1"/>
    <property type="molecule type" value="Genomic_DNA"/>
</dbReference>
<keyword evidence="2" id="KW-0624">Polysaccharide degradation</keyword>
<keyword evidence="8" id="KW-0812">Transmembrane</keyword>
<keyword evidence="3 7" id="KW-0378">Hydrolase</keyword>
<dbReference type="SUPFAM" id="SSF110221">
    <property type="entry name" value="AbfB domain"/>
    <property type="match status" value="1"/>
</dbReference>
<evidence type="ECO:0000256" key="5">
    <source>
        <dbReference type="ARBA" id="ARBA00023295"/>
    </source>
</evidence>
<accession>A0A395V6V6</accession>
<evidence type="ECO:0000313" key="10">
    <source>
        <dbReference type="EMBL" id="RGS40772.1"/>
    </source>
</evidence>
<dbReference type="Pfam" id="PF05270">
    <property type="entry name" value="AbfB"/>
    <property type="match status" value="1"/>
</dbReference>
<gene>
    <name evidence="10" type="ORF">DWX93_08300</name>
</gene>
<evidence type="ECO:0000259" key="9">
    <source>
        <dbReference type="Pfam" id="PF05270"/>
    </source>
</evidence>
<evidence type="ECO:0000256" key="2">
    <source>
        <dbReference type="ARBA" id="ARBA00022651"/>
    </source>
</evidence>
<evidence type="ECO:0000256" key="8">
    <source>
        <dbReference type="SAM" id="Phobius"/>
    </source>
</evidence>
<dbReference type="InterPro" id="IPR006710">
    <property type="entry name" value="Glyco_hydro_43"/>
</dbReference>
<dbReference type="PANTHER" id="PTHR43772:SF2">
    <property type="entry name" value="PUTATIVE (AFU_ORTHOLOGUE AFUA_2G04480)-RELATED"/>
    <property type="match status" value="1"/>
</dbReference>
<dbReference type="GO" id="GO:0046373">
    <property type="term" value="P:L-arabinose metabolic process"/>
    <property type="evidence" value="ECO:0007669"/>
    <property type="project" value="InterPro"/>
</dbReference>
<reference evidence="10 11" key="1">
    <citation type="submission" date="2018-08" db="EMBL/GenBank/DDBJ databases">
        <title>A genome reference for cultivated species of the human gut microbiota.</title>
        <authorList>
            <person name="Zou Y."/>
            <person name="Xue W."/>
            <person name="Luo G."/>
        </authorList>
    </citation>
    <scope>NUCLEOTIDE SEQUENCE [LARGE SCALE GENOMIC DNA]</scope>
    <source>
        <strain evidence="10 11">AF22-12AC</strain>
    </source>
</reference>
<dbReference type="InterPro" id="IPR052176">
    <property type="entry name" value="Glycosyl_Hydrlase_43_Enz"/>
</dbReference>
<dbReference type="InterPro" id="IPR036195">
    <property type="entry name" value="AbfB_ABD_sf"/>
</dbReference>
<name>A0A395V6V6_9FIRM</name>
<comment type="similarity">
    <text evidence="1 7">Belongs to the glycosyl hydrolase 43 family.</text>
</comment>
<protein>
    <submittedName>
        <fullName evidence="10">Glycosyl hydrolase family 43</fullName>
    </submittedName>
</protein>
<evidence type="ECO:0000313" key="11">
    <source>
        <dbReference type="Proteomes" id="UP000266172"/>
    </source>
</evidence>
<feature type="transmembrane region" description="Helical" evidence="8">
    <location>
        <begin position="21"/>
        <end position="41"/>
    </location>
</feature>
<dbReference type="Proteomes" id="UP000266172">
    <property type="component" value="Unassembled WGS sequence"/>
</dbReference>
<dbReference type="GO" id="GO:0045493">
    <property type="term" value="P:xylan catabolic process"/>
    <property type="evidence" value="ECO:0007669"/>
    <property type="project" value="UniProtKB-KW"/>
</dbReference>
<dbReference type="GO" id="GO:0046556">
    <property type="term" value="F:alpha-L-arabinofuranosidase activity"/>
    <property type="evidence" value="ECO:0007669"/>
    <property type="project" value="InterPro"/>
</dbReference>
<keyword evidence="5 7" id="KW-0326">Glycosidase</keyword>
<evidence type="ECO:0000256" key="3">
    <source>
        <dbReference type="ARBA" id="ARBA00022801"/>
    </source>
</evidence>
<organism evidence="10 11">
    <name type="scientific">Roseburia hominis</name>
    <dbReference type="NCBI Taxonomy" id="301301"/>
    <lineage>
        <taxon>Bacteria</taxon>
        <taxon>Bacillati</taxon>
        <taxon>Bacillota</taxon>
        <taxon>Clostridia</taxon>
        <taxon>Lachnospirales</taxon>
        <taxon>Lachnospiraceae</taxon>
        <taxon>Roseburia</taxon>
    </lineage>
</organism>
<evidence type="ECO:0000256" key="7">
    <source>
        <dbReference type="RuleBase" id="RU361187"/>
    </source>
</evidence>
<dbReference type="PANTHER" id="PTHR43772">
    <property type="entry name" value="ENDO-1,4-BETA-XYLANASE"/>
    <property type="match status" value="1"/>
</dbReference>
<dbReference type="SUPFAM" id="SSF75005">
    <property type="entry name" value="Arabinanase/levansucrase/invertase"/>
    <property type="match status" value="1"/>
</dbReference>
<dbReference type="InterPro" id="IPR007934">
    <property type="entry name" value="AbfB_ABD"/>
</dbReference>
<dbReference type="Gene3D" id="2.80.10.50">
    <property type="match status" value="1"/>
</dbReference>
<proteinExistence type="inferred from homology"/>
<dbReference type="RefSeq" id="WP_118097265.1">
    <property type="nucleotide sequence ID" value="NZ_QRVL01000005.1"/>
</dbReference>
<feature type="domain" description="Alpha-L-arabinofuranosidase B arabinose-binding" evidence="9">
    <location>
        <begin position="451"/>
        <end position="532"/>
    </location>
</feature>
<keyword evidence="8" id="KW-1133">Transmembrane helix</keyword>
<dbReference type="Gene3D" id="2.115.10.20">
    <property type="entry name" value="Glycosyl hydrolase domain, family 43"/>
    <property type="match status" value="1"/>
</dbReference>
<dbReference type="AlphaFoldDB" id="A0A395V6V6"/>
<comment type="caution">
    <text evidence="10">The sequence shown here is derived from an EMBL/GenBank/DDBJ whole genome shotgun (WGS) entry which is preliminary data.</text>
</comment>
<evidence type="ECO:0000256" key="1">
    <source>
        <dbReference type="ARBA" id="ARBA00009865"/>
    </source>
</evidence>
<evidence type="ECO:0000256" key="4">
    <source>
        <dbReference type="ARBA" id="ARBA00023277"/>
    </source>
</evidence>
<keyword evidence="8" id="KW-0472">Membrane</keyword>
<dbReference type="Pfam" id="PF04616">
    <property type="entry name" value="Glyco_hydro_43"/>
    <property type="match status" value="1"/>
</dbReference>
<feature type="site" description="Important for catalytic activity, responsible for pKa modulation of the active site Glu and correct orientation of both the proton donor and substrate" evidence="6">
    <location>
        <position position="204"/>
    </location>
</feature>
<evidence type="ECO:0000256" key="6">
    <source>
        <dbReference type="PIRSR" id="PIRSR606710-2"/>
    </source>
</evidence>